<dbReference type="SUPFAM" id="SSF51206">
    <property type="entry name" value="cAMP-binding domain-like"/>
    <property type="match status" value="1"/>
</dbReference>
<organism evidence="11 12">
    <name type="scientific">Candidatus Magnetoglobus multicellularis str. Araruama</name>
    <dbReference type="NCBI Taxonomy" id="890399"/>
    <lineage>
        <taxon>Bacteria</taxon>
        <taxon>Pseudomonadati</taxon>
        <taxon>Thermodesulfobacteriota</taxon>
        <taxon>Desulfobacteria</taxon>
        <taxon>Desulfobacterales</taxon>
        <taxon>Desulfobacteraceae</taxon>
        <taxon>Candidatus Magnetoglobus</taxon>
    </lineage>
</organism>
<dbReference type="SUPFAM" id="SSF50182">
    <property type="entry name" value="Sm-like ribonucleoproteins"/>
    <property type="match status" value="1"/>
</dbReference>
<dbReference type="Pfam" id="PF00027">
    <property type="entry name" value="cNMP_binding"/>
    <property type="match status" value="1"/>
</dbReference>
<feature type="transmembrane region" description="Helical" evidence="9">
    <location>
        <begin position="702"/>
        <end position="724"/>
    </location>
</feature>
<evidence type="ECO:0000256" key="6">
    <source>
        <dbReference type="ARBA" id="ARBA00022989"/>
    </source>
</evidence>
<evidence type="ECO:0000313" key="12">
    <source>
        <dbReference type="Proteomes" id="UP000189670"/>
    </source>
</evidence>
<dbReference type="InterPro" id="IPR014710">
    <property type="entry name" value="RmlC-like_jellyroll"/>
</dbReference>
<dbReference type="InterPro" id="IPR006685">
    <property type="entry name" value="MscS_channel_2nd"/>
</dbReference>
<dbReference type="InterPro" id="IPR023408">
    <property type="entry name" value="MscS_beta-dom_sf"/>
</dbReference>
<dbReference type="CDD" id="cd19985">
    <property type="entry name" value="PBP1_ABC_HAAT-like"/>
    <property type="match status" value="1"/>
</dbReference>
<protein>
    <recommendedName>
        <fullName evidence="10">Cyclic nucleotide-binding domain-containing protein</fullName>
    </recommendedName>
</protein>
<dbReference type="Proteomes" id="UP000189670">
    <property type="component" value="Unassembled WGS sequence"/>
</dbReference>
<evidence type="ECO:0000256" key="2">
    <source>
        <dbReference type="ARBA" id="ARBA00010062"/>
    </source>
</evidence>
<dbReference type="SUPFAM" id="SSF82689">
    <property type="entry name" value="Mechanosensitive channel protein MscS (YggB), C-terminal domain"/>
    <property type="match status" value="1"/>
</dbReference>
<dbReference type="InterPro" id="IPR018490">
    <property type="entry name" value="cNMP-bd_dom_sf"/>
</dbReference>
<dbReference type="InterPro" id="IPR010920">
    <property type="entry name" value="LSM_dom_sf"/>
</dbReference>
<keyword evidence="4 9" id="KW-0812">Transmembrane</keyword>
<dbReference type="Pfam" id="PF00924">
    <property type="entry name" value="MS_channel_2nd"/>
    <property type="match status" value="1"/>
</dbReference>
<reference evidence="12" key="1">
    <citation type="submission" date="2012-11" db="EMBL/GenBank/DDBJ databases">
        <authorList>
            <person name="Lucero-Rivera Y.E."/>
            <person name="Tovar-Ramirez D."/>
        </authorList>
    </citation>
    <scope>NUCLEOTIDE SEQUENCE [LARGE SCALE GENOMIC DNA]</scope>
    <source>
        <strain evidence="12">Araruama</strain>
    </source>
</reference>
<comment type="similarity">
    <text evidence="2">Belongs to the leucine-binding protein family.</text>
</comment>
<dbReference type="PANTHER" id="PTHR47151">
    <property type="entry name" value="LEU/ILE/VAL-BINDING ABC TRANSPORTER SUBUNIT"/>
    <property type="match status" value="1"/>
</dbReference>
<dbReference type="PROSITE" id="PS50042">
    <property type="entry name" value="CNMP_BINDING_3"/>
    <property type="match status" value="1"/>
</dbReference>
<dbReference type="Gene3D" id="1.10.287.1260">
    <property type="match status" value="1"/>
</dbReference>
<comment type="subcellular location">
    <subcellularLocation>
        <location evidence="1">Cell membrane</location>
        <topology evidence="1">Multi-pass membrane protein</topology>
    </subcellularLocation>
</comment>
<dbReference type="CDD" id="cd00038">
    <property type="entry name" value="CAP_ED"/>
    <property type="match status" value="1"/>
</dbReference>
<evidence type="ECO:0000259" key="10">
    <source>
        <dbReference type="PROSITE" id="PS50042"/>
    </source>
</evidence>
<feature type="transmembrane region" description="Helical" evidence="9">
    <location>
        <begin position="7"/>
        <end position="25"/>
    </location>
</feature>
<evidence type="ECO:0000256" key="7">
    <source>
        <dbReference type="ARBA" id="ARBA00023136"/>
    </source>
</evidence>
<dbReference type="InterPro" id="IPR028082">
    <property type="entry name" value="Peripla_BP_I"/>
</dbReference>
<feature type="transmembrane region" description="Helical" evidence="9">
    <location>
        <begin position="669"/>
        <end position="690"/>
    </location>
</feature>
<name>A0A1V1PAP2_9BACT</name>
<evidence type="ECO:0000256" key="3">
    <source>
        <dbReference type="ARBA" id="ARBA00022475"/>
    </source>
</evidence>
<evidence type="ECO:0000256" key="1">
    <source>
        <dbReference type="ARBA" id="ARBA00004651"/>
    </source>
</evidence>
<dbReference type="PANTHER" id="PTHR47151:SF2">
    <property type="entry name" value="AMINO ACID BINDING PROTEIN"/>
    <property type="match status" value="1"/>
</dbReference>
<evidence type="ECO:0000256" key="8">
    <source>
        <dbReference type="SAM" id="MobiDB-lite"/>
    </source>
</evidence>
<dbReference type="Gene3D" id="2.60.120.10">
    <property type="entry name" value="Jelly Rolls"/>
    <property type="match status" value="1"/>
</dbReference>
<dbReference type="InterPro" id="IPR000595">
    <property type="entry name" value="cNMP-bd_dom"/>
</dbReference>
<dbReference type="Gene3D" id="3.40.50.2300">
    <property type="match status" value="2"/>
</dbReference>
<keyword evidence="3" id="KW-1003">Cell membrane</keyword>
<feature type="transmembrane region" description="Helical" evidence="9">
    <location>
        <begin position="778"/>
        <end position="801"/>
    </location>
</feature>
<dbReference type="SMART" id="SM00100">
    <property type="entry name" value="cNMP"/>
    <property type="match status" value="1"/>
</dbReference>
<evidence type="ECO:0000256" key="9">
    <source>
        <dbReference type="SAM" id="Phobius"/>
    </source>
</evidence>
<keyword evidence="7 9" id="KW-0472">Membrane</keyword>
<evidence type="ECO:0000313" key="11">
    <source>
        <dbReference type="EMBL" id="ETR71846.1"/>
    </source>
</evidence>
<evidence type="ECO:0000256" key="5">
    <source>
        <dbReference type="ARBA" id="ARBA00022729"/>
    </source>
</evidence>
<dbReference type="GO" id="GO:0008381">
    <property type="term" value="F:mechanosensitive monoatomic ion channel activity"/>
    <property type="evidence" value="ECO:0007669"/>
    <property type="project" value="UniProtKB-ARBA"/>
</dbReference>
<keyword evidence="6 9" id="KW-1133">Transmembrane helix</keyword>
<dbReference type="EMBL" id="ATBP01000214">
    <property type="protein sequence ID" value="ETR71846.1"/>
    <property type="molecule type" value="Genomic_DNA"/>
</dbReference>
<feature type="region of interest" description="Disordered" evidence="8">
    <location>
        <begin position="1149"/>
        <end position="1174"/>
    </location>
</feature>
<proteinExistence type="inferred from homology"/>
<comment type="caution">
    <text evidence="11">The sequence shown here is derived from an EMBL/GenBank/DDBJ whole genome shotgun (WGS) entry which is preliminary data.</text>
</comment>
<dbReference type="InterPro" id="IPR011066">
    <property type="entry name" value="MscS_channel_C_sf"/>
</dbReference>
<sequence length="1174" mass="133917">MIKSTIKYLLIIATICLVIFIWYDYNKFISKQESVHIAMVGPISGSGAIKGRSVLKGINLYLDALNQNGGIDGKQVRLTVFDDQNDKDQAFEQAKEIAKQNKAIAIIGHWYSSCSIKAGTIYKKHGIPAITPGATNIKVTDSEWYFRALFNDRSQGRFLANYANKVLGHKSAAIIHEDLAYGSYLADIFEQTAKEIGMRIIFKEEFQIKSDNLDQSLNDIVKRLGRRKKQRKSWQNSIIFMSTHATEGIELVKLMRDSKFENPIIVPDSLASKQFSQGFNKFPEEKASPGFYTDGIYATSPLIFDTANEKAQLFKNEFENKYHEEPDWISAFGYDTAMIVCEAIRNAGIIGRPETLNDDRTKVRDYLASLTNPNEAIVGVTGFNYFDTKGDCPKPISIGVYKFQNSISALTQLKAVPNINEISNIDAALQSGRVLHVDNKYMYKTNVVYTGIEVLELSELDMHKLTFNMDFFIWFRFKGDISPENVIISNAITPIQLKKPVSEKLIDGINYRAYRVTGKFKADFLPGSYAFRQHVIGVTFRHRELTRNNLIYVIDVLGMGLTQSESLTSKIKRAKVLQANLNWGISNVWFFQDIENKTALGSPEYLDPSGGTLKYSRFNLGIRIEKSEFTLRGIIPRTMVYEILFISSFLIVVFALMNKYISSNRFKTYIWFVYAFFALIVVLSSEIALFDWLVDKTSSHNLRLIIMIFDVLWWIIPAYLLNLAAERFIWTPLEERSGRSIPKNARRFVAAVIYILALFGIVAFVLNQKLTSLLATSGMFAMIVGLAIQVNISNIFAGIAINLDRPFRTGDWVIIGKFEEGVVTDITWRATRLRTRNGCILSIPNSEASETAIHNFSYPDDTYWQYFTVYVDPRHPPARVKKILLDAALSVNAVLRDPHPTTRYLGLNEAMTSLSKPWAANYLISVCVRDYGKKFVHNECVWERVYEHLNNQGIEPILERKDIQVFQKTPFTHTEEFLQDPADMLSKLDIFQPIIFEARSYISQRIKTTELKAGETITKEGSPLVSLFVVVEGVIGLWCDNEDGELIELDRIGVGNYFGEMSLFTGEYAYFTSITASVSKLYEINKMDMAPFIVDRPDYWEYIAKILTDRYILRESKKDKHFEDKVDKDILQEEIQVSIQQFYQANENGTIQADIPEDEEKGKDLFDDDVMDLD</sequence>
<feature type="transmembrane region" description="Helical" evidence="9">
    <location>
        <begin position="745"/>
        <end position="766"/>
    </location>
</feature>
<dbReference type="GO" id="GO:0005886">
    <property type="term" value="C:plasma membrane"/>
    <property type="evidence" value="ECO:0007669"/>
    <property type="project" value="UniProtKB-SubCell"/>
</dbReference>
<evidence type="ECO:0000256" key="4">
    <source>
        <dbReference type="ARBA" id="ARBA00022692"/>
    </source>
</evidence>
<dbReference type="Pfam" id="PF13458">
    <property type="entry name" value="Peripla_BP_6"/>
    <property type="match status" value="1"/>
</dbReference>
<dbReference type="AlphaFoldDB" id="A0A1V1PAP2"/>
<keyword evidence="5" id="KW-0732">Signal</keyword>
<dbReference type="Gene3D" id="2.30.30.60">
    <property type="match status" value="1"/>
</dbReference>
<gene>
    <name evidence="11" type="ORF">OMM_02181</name>
</gene>
<feature type="domain" description="Cyclic nucleotide-binding" evidence="10">
    <location>
        <begin position="990"/>
        <end position="1086"/>
    </location>
</feature>
<dbReference type="SUPFAM" id="SSF53822">
    <property type="entry name" value="Periplasmic binding protein-like I"/>
    <property type="match status" value="1"/>
</dbReference>
<feature type="transmembrane region" description="Helical" evidence="9">
    <location>
        <begin position="639"/>
        <end position="657"/>
    </location>
</feature>
<accession>A0A1V1PAP2</accession>
<dbReference type="InterPro" id="IPR028081">
    <property type="entry name" value="Leu-bd"/>
</dbReference>